<dbReference type="OrthoDB" id="9759607at2"/>
<evidence type="ECO:0000259" key="5">
    <source>
        <dbReference type="PROSITE" id="PS50887"/>
    </source>
</evidence>
<dbReference type="SUPFAM" id="SSF55785">
    <property type="entry name" value="PYP-like sensor domain (PAS domain)"/>
    <property type="match status" value="2"/>
</dbReference>
<dbReference type="CDD" id="cd01949">
    <property type="entry name" value="GGDEF"/>
    <property type="match status" value="1"/>
</dbReference>
<name>A0A3N5AZD9_9BACI</name>
<dbReference type="PROSITE" id="PS50883">
    <property type="entry name" value="EAL"/>
    <property type="match status" value="1"/>
</dbReference>
<dbReference type="CDD" id="cd00130">
    <property type="entry name" value="PAS"/>
    <property type="match status" value="2"/>
</dbReference>
<dbReference type="InterPro" id="IPR052155">
    <property type="entry name" value="Biofilm_reg_signaling"/>
</dbReference>
<evidence type="ECO:0000259" key="3">
    <source>
        <dbReference type="PROSITE" id="PS50113"/>
    </source>
</evidence>
<dbReference type="Pfam" id="PF00563">
    <property type="entry name" value="EAL"/>
    <property type="match status" value="1"/>
</dbReference>
<keyword evidence="1" id="KW-1133">Transmembrane helix</keyword>
<feature type="domain" description="GGDEF" evidence="5">
    <location>
        <begin position="368"/>
        <end position="500"/>
    </location>
</feature>
<gene>
    <name evidence="6" type="ORF">EDC24_2802</name>
</gene>
<keyword evidence="7" id="KW-1185">Reference proteome</keyword>
<dbReference type="Gene3D" id="3.20.20.450">
    <property type="entry name" value="EAL domain"/>
    <property type="match status" value="1"/>
</dbReference>
<dbReference type="InterPro" id="IPR035965">
    <property type="entry name" value="PAS-like_dom_sf"/>
</dbReference>
<evidence type="ECO:0000259" key="2">
    <source>
        <dbReference type="PROSITE" id="PS50112"/>
    </source>
</evidence>
<evidence type="ECO:0000313" key="6">
    <source>
        <dbReference type="EMBL" id="RPF50367.1"/>
    </source>
</evidence>
<feature type="domain" description="EAL" evidence="4">
    <location>
        <begin position="508"/>
        <end position="759"/>
    </location>
</feature>
<dbReference type="Pfam" id="PF00989">
    <property type="entry name" value="PAS"/>
    <property type="match status" value="1"/>
</dbReference>
<dbReference type="InterPro" id="IPR043128">
    <property type="entry name" value="Rev_trsase/Diguanyl_cyclase"/>
</dbReference>
<dbReference type="RefSeq" id="WP_124223559.1">
    <property type="nucleotide sequence ID" value="NZ_RKRF01000013.1"/>
</dbReference>
<dbReference type="PROSITE" id="PS50113">
    <property type="entry name" value="PAC"/>
    <property type="match status" value="1"/>
</dbReference>
<dbReference type="Pfam" id="PF13426">
    <property type="entry name" value="PAS_9"/>
    <property type="match status" value="1"/>
</dbReference>
<keyword evidence="1" id="KW-0472">Membrane</keyword>
<dbReference type="SMART" id="SM00267">
    <property type="entry name" value="GGDEF"/>
    <property type="match status" value="1"/>
</dbReference>
<organism evidence="6 7">
    <name type="scientific">Aquisalibacillus elongatus</name>
    <dbReference type="NCBI Taxonomy" id="485577"/>
    <lineage>
        <taxon>Bacteria</taxon>
        <taxon>Bacillati</taxon>
        <taxon>Bacillota</taxon>
        <taxon>Bacilli</taxon>
        <taxon>Bacillales</taxon>
        <taxon>Bacillaceae</taxon>
        <taxon>Aquisalibacillus</taxon>
    </lineage>
</organism>
<accession>A0A3N5AZD9</accession>
<dbReference type="GO" id="GO:0006355">
    <property type="term" value="P:regulation of DNA-templated transcription"/>
    <property type="evidence" value="ECO:0007669"/>
    <property type="project" value="InterPro"/>
</dbReference>
<comment type="caution">
    <text evidence="6">The sequence shown here is derived from an EMBL/GenBank/DDBJ whole genome shotgun (WGS) entry which is preliminary data.</text>
</comment>
<dbReference type="PROSITE" id="PS50887">
    <property type="entry name" value="GGDEF"/>
    <property type="match status" value="1"/>
</dbReference>
<feature type="domain" description="PAC" evidence="3">
    <location>
        <begin position="164"/>
        <end position="216"/>
    </location>
</feature>
<dbReference type="PROSITE" id="PS50112">
    <property type="entry name" value="PAS"/>
    <property type="match status" value="2"/>
</dbReference>
<keyword evidence="1" id="KW-0812">Transmembrane</keyword>
<feature type="transmembrane region" description="Helical" evidence="1">
    <location>
        <begin position="55"/>
        <end position="72"/>
    </location>
</feature>
<dbReference type="SMART" id="SM00091">
    <property type="entry name" value="PAS"/>
    <property type="match status" value="2"/>
</dbReference>
<dbReference type="SMART" id="SM00052">
    <property type="entry name" value="EAL"/>
    <property type="match status" value="1"/>
</dbReference>
<dbReference type="NCBIfam" id="TIGR00229">
    <property type="entry name" value="sensory_box"/>
    <property type="match status" value="2"/>
</dbReference>
<dbReference type="Proteomes" id="UP000276443">
    <property type="component" value="Unassembled WGS sequence"/>
</dbReference>
<sequence>MGNNFYDAKIHQLRQFPTKFLILHLLIGLVWITTSDQIVEVFVEGAESLSFVQSLKGWLYVFVTGMFFYYYLTKETKRNINFYQKLQDNEEEIMLTNEAFNNLDQGLIITDENGYVLKVNKQFEDMVNLPVDEIIGERYERVLQFETKDSYRKIRRQLESEGHWEDEVFMEDGSGNVMPRYFTMHKVLDEHGKLTNYFGFLVDIKETKQKDQILHVTRNQLHGILEHSPLGIIAINRKGLINVWNGQAEEILGISKQDALNQPITNVKPILLQGASTYLASEGDIYKQHREVKHTGGQSKYLQLTYSNLYNQDGKLIGMQVMVSDFTTEREFKREINYLEHFDYITGLYNFNTFNEEAARKIEQNKEQEHAFMILDIDRFHSINQQYGTEFGDEVILSIAKTIKQVVKSRGIIARLKGDEFGILISNVNNYADIKELLQTLKNELNQPTTIRDEIIHPTISIGIAYYPQDDHDFEGIYQKANAALKNAKVDRETYSFYEPSMNDHLEHYFYENELHRAILNEEIELHYQPKIDMKTGSIQGLEALARWYHPEKGTISPGVFIPIAEETGLIFSMTDYVLKRACADYVKWRDEGIHIPSFSVNISAKQFSKREFVSNVLEILEDYQIPAGVLEIEITESITMNIDNNMPKLNQLREAGVMISIDDFGTGYSSLRYMRDLPVDFVKIDRSFISMIGQSDGKNMVDFMVDLAKLCEIDIVGEGIETSDQMNYLLSIGCRIGQGFYFARPMPFEEVQQLYVTH</sequence>
<dbReference type="InterPro" id="IPR000160">
    <property type="entry name" value="GGDEF_dom"/>
</dbReference>
<evidence type="ECO:0000259" key="4">
    <source>
        <dbReference type="PROSITE" id="PS50883"/>
    </source>
</evidence>
<protein>
    <submittedName>
        <fullName evidence="6">PAS domain S-box-containing protein/diguanylate cyclase (GGDEF)-like protein</fullName>
    </submittedName>
</protein>
<dbReference type="AlphaFoldDB" id="A0A3N5AZD9"/>
<dbReference type="Gene3D" id="3.30.450.20">
    <property type="entry name" value="PAS domain"/>
    <property type="match status" value="2"/>
</dbReference>
<feature type="transmembrane region" description="Helical" evidence="1">
    <location>
        <begin position="21"/>
        <end position="43"/>
    </location>
</feature>
<proteinExistence type="predicted"/>
<dbReference type="EMBL" id="RKRF01000013">
    <property type="protein sequence ID" value="RPF50367.1"/>
    <property type="molecule type" value="Genomic_DNA"/>
</dbReference>
<dbReference type="CDD" id="cd01948">
    <property type="entry name" value="EAL"/>
    <property type="match status" value="1"/>
</dbReference>
<reference evidence="6 7" key="1">
    <citation type="submission" date="2018-11" db="EMBL/GenBank/DDBJ databases">
        <title>Genomic Encyclopedia of Type Strains, Phase IV (KMG-IV): sequencing the most valuable type-strain genomes for metagenomic binning, comparative biology and taxonomic classification.</title>
        <authorList>
            <person name="Goeker M."/>
        </authorList>
    </citation>
    <scope>NUCLEOTIDE SEQUENCE [LARGE SCALE GENOMIC DNA]</scope>
    <source>
        <strain evidence="6 7">DSM 18090</strain>
    </source>
</reference>
<dbReference type="InterPro" id="IPR029787">
    <property type="entry name" value="Nucleotide_cyclase"/>
</dbReference>
<dbReference type="NCBIfam" id="TIGR00254">
    <property type="entry name" value="GGDEF"/>
    <property type="match status" value="1"/>
</dbReference>
<dbReference type="PANTHER" id="PTHR44757:SF2">
    <property type="entry name" value="BIOFILM ARCHITECTURE MAINTENANCE PROTEIN MBAA"/>
    <property type="match status" value="1"/>
</dbReference>
<evidence type="ECO:0000313" key="7">
    <source>
        <dbReference type="Proteomes" id="UP000276443"/>
    </source>
</evidence>
<dbReference type="Pfam" id="PF00990">
    <property type="entry name" value="GGDEF"/>
    <property type="match status" value="1"/>
</dbReference>
<evidence type="ECO:0000256" key="1">
    <source>
        <dbReference type="SAM" id="Phobius"/>
    </source>
</evidence>
<dbReference type="InterPro" id="IPR035919">
    <property type="entry name" value="EAL_sf"/>
</dbReference>
<feature type="domain" description="PAS" evidence="2">
    <location>
        <begin position="89"/>
        <end position="159"/>
    </location>
</feature>
<dbReference type="SUPFAM" id="SSF141868">
    <property type="entry name" value="EAL domain-like"/>
    <property type="match status" value="1"/>
</dbReference>
<dbReference type="InterPro" id="IPR001633">
    <property type="entry name" value="EAL_dom"/>
</dbReference>
<dbReference type="InterPro" id="IPR013767">
    <property type="entry name" value="PAS_fold"/>
</dbReference>
<dbReference type="Gene3D" id="3.30.70.270">
    <property type="match status" value="1"/>
</dbReference>
<feature type="domain" description="PAS" evidence="2">
    <location>
        <begin position="217"/>
        <end position="262"/>
    </location>
</feature>
<dbReference type="PANTHER" id="PTHR44757">
    <property type="entry name" value="DIGUANYLATE CYCLASE DGCP"/>
    <property type="match status" value="1"/>
</dbReference>
<dbReference type="InterPro" id="IPR000014">
    <property type="entry name" value="PAS"/>
</dbReference>
<dbReference type="SUPFAM" id="SSF55073">
    <property type="entry name" value="Nucleotide cyclase"/>
    <property type="match status" value="1"/>
</dbReference>
<dbReference type="InterPro" id="IPR000700">
    <property type="entry name" value="PAS-assoc_C"/>
</dbReference>